<accession>L8J5R4</accession>
<dbReference type="InterPro" id="IPR029044">
    <property type="entry name" value="Nucleotide-diphossugar_trans"/>
</dbReference>
<dbReference type="PATRIC" id="fig|1056511.3.peg.3860"/>
<gene>
    <name evidence="2" type="ORF">C942_02936</name>
</gene>
<comment type="caution">
    <text evidence="2">The sequence shown here is derived from an EMBL/GenBank/DDBJ whole genome shotgun (WGS) entry which is preliminary data.</text>
</comment>
<organism evidence="2 3">
    <name type="scientific">Photobacterium marinum</name>
    <dbReference type="NCBI Taxonomy" id="1056511"/>
    <lineage>
        <taxon>Bacteria</taxon>
        <taxon>Pseudomonadati</taxon>
        <taxon>Pseudomonadota</taxon>
        <taxon>Gammaproteobacteria</taxon>
        <taxon>Vibrionales</taxon>
        <taxon>Vibrionaceae</taxon>
        <taxon>Photobacterium</taxon>
    </lineage>
</organism>
<evidence type="ECO:0000259" key="1">
    <source>
        <dbReference type="Pfam" id="PF00535"/>
    </source>
</evidence>
<evidence type="ECO:0000313" key="3">
    <source>
        <dbReference type="Proteomes" id="UP000011134"/>
    </source>
</evidence>
<dbReference type="OrthoDB" id="9802649at2"/>
<evidence type="ECO:0000313" key="2">
    <source>
        <dbReference type="EMBL" id="ELR64116.1"/>
    </source>
</evidence>
<dbReference type="Proteomes" id="UP000011134">
    <property type="component" value="Unassembled WGS sequence"/>
</dbReference>
<dbReference type="InterPro" id="IPR050834">
    <property type="entry name" value="Glycosyltransf_2"/>
</dbReference>
<dbReference type="SUPFAM" id="SSF53448">
    <property type="entry name" value="Nucleotide-diphospho-sugar transferases"/>
    <property type="match status" value="1"/>
</dbReference>
<protein>
    <submittedName>
        <fullName evidence="2">Putative glycosyl transferase</fullName>
    </submittedName>
</protein>
<feature type="domain" description="Glycosyltransferase 2-like" evidence="1">
    <location>
        <begin position="8"/>
        <end position="109"/>
    </location>
</feature>
<name>L8J5R4_9GAMM</name>
<dbReference type="AlphaFoldDB" id="L8J5R4"/>
<dbReference type="GO" id="GO:0016740">
    <property type="term" value="F:transferase activity"/>
    <property type="evidence" value="ECO:0007669"/>
    <property type="project" value="UniProtKB-KW"/>
</dbReference>
<reference evidence="2 3" key="1">
    <citation type="submission" date="2012-12" db="EMBL/GenBank/DDBJ databases">
        <title>Genome Assembly of Photobacterium sp. AK15.</title>
        <authorList>
            <person name="Khatri I."/>
            <person name="Vaidya B."/>
            <person name="Srinivas T.N.R."/>
            <person name="Subramanian S."/>
            <person name="Pinnaka A."/>
        </authorList>
    </citation>
    <scope>NUCLEOTIDE SEQUENCE [LARGE SCALE GENOMIC DNA]</scope>
    <source>
        <strain evidence="2 3">AK15</strain>
    </source>
</reference>
<dbReference type="Gene3D" id="3.90.550.10">
    <property type="entry name" value="Spore Coat Polysaccharide Biosynthesis Protein SpsA, Chain A"/>
    <property type="match status" value="1"/>
</dbReference>
<dbReference type="PANTHER" id="PTHR43685:SF2">
    <property type="entry name" value="GLYCOSYLTRANSFERASE 2-LIKE DOMAIN-CONTAINING PROTEIN"/>
    <property type="match status" value="1"/>
</dbReference>
<sequence>MKSVQGVSVVIPNYNCLQTLPRAIESVWVQDCLVEIIVVDDGSTDGSREWLAEQNDIKLIFSERGGASKARNLAIQHCKYELVAFLDADDYWVDGKLTQQLALHKVQPELVFSFSDYMHVTESGREIIGCFDFWPRFKSKMRGENRSRVFEHFTPLLFAENVVGTSTVVVKKSALISSKGFDVSLKSASDWDLWLKVARMGPVGVINEPLCYYTSDRAGAISRDYEKRLNAVRTILNRHSGVIIGSPFDLFAGYLRWIAGKAEYNRIKHSYLLSVCQELLVLCFQPNWRRVKAVGGDILKMVPLKQTKSM</sequence>
<keyword evidence="3" id="KW-1185">Reference proteome</keyword>
<dbReference type="Pfam" id="PF00535">
    <property type="entry name" value="Glycos_transf_2"/>
    <property type="match status" value="1"/>
</dbReference>
<proteinExistence type="predicted"/>
<keyword evidence="2" id="KW-0808">Transferase</keyword>
<dbReference type="InterPro" id="IPR001173">
    <property type="entry name" value="Glyco_trans_2-like"/>
</dbReference>
<dbReference type="PANTHER" id="PTHR43685">
    <property type="entry name" value="GLYCOSYLTRANSFERASE"/>
    <property type="match status" value="1"/>
</dbReference>
<dbReference type="EMBL" id="AMZO01000032">
    <property type="protein sequence ID" value="ELR64116.1"/>
    <property type="molecule type" value="Genomic_DNA"/>
</dbReference>